<gene>
    <name evidence="1" type="ORF">B9Y64_19320</name>
</gene>
<dbReference type="OrthoDB" id="7062464at2"/>
<organism evidence="1 2">
    <name type="scientific">Stenotrophomonas maltophilia</name>
    <name type="common">Pseudomonas maltophilia</name>
    <name type="synonym">Xanthomonas maltophilia</name>
    <dbReference type="NCBI Taxonomy" id="40324"/>
    <lineage>
        <taxon>Bacteria</taxon>
        <taxon>Pseudomonadati</taxon>
        <taxon>Pseudomonadota</taxon>
        <taxon>Gammaproteobacteria</taxon>
        <taxon>Lysobacterales</taxon>
        <taxon>Lysobacteraceae</taxon>
        <taxon>Stenotrophomonas</taxon>
        <taxon>Stenotrophomonas maltophilia group</taxon>
    </lineage>
</organism>
<name>A0A2J0U6W6_STEMA</name>
<dbReference type="Proteomes" id="UP000230167">
    <property type="component" value="Unassembled WGS sequence"/>
</dbReference>
<comment type="caution">
    <text evidence="1">The sequence shown here is derived from an EMBL/GenBank/DDBJ whole genome shotgun (WGS) entry which is preliminary data.</text>
</comment>
<dbReference type="RefSeq" id="WP_100442042.1">
    <property type="nucleotide sequence ID" value="NZ_CBCPIZ010000003.1"/>
</dbReference>
<dbReference type="EMBL" id="NEQV01000007">
    <property type="protein sequence ID" value="PJL24708.1"/>
    <property type="molecule type" value="Genomic_DNA"/>
</dbReference>
<reference evidence="1 2" key="1">
    <citation type="journal article" date="2017" name="Front. Microbiol.">
        <title>Double-Face Meets the Bacterial World: The Opportunistic Pathogen Stenotrophomonas maltophilia.</title>
        <authorList>
            <person name="Lira F."/>
            <person name="Berg G."/>
            <person name="Martinez J.L."/>
        </authorList>
    </citation>
    <scope>NUCLEOTIDE SEQUENCE [LARGE SCALE GENOMIC DNA]</scope>
    <source>
        <strain evidence="1 2">EA1</strain>
    </source>
</reference>
<accession>A0A2J0U6W6</accession>
<sequence>MTVRIEQLPEGQPLQIHYPIAEDYFTVFRENADHIGHVPDVELRTAIIECYALTKSLIDTYRFNNELVGLHEAAHLEFMRNPLEANRVELQQRVEAMVLYTDSIRASHRRAVDSFRRLDVMLIAALAKPVA</sequence>
<proteinExistence type="predicted"/>
<protein>
    <submittedName>
        <fullName evidence="1">Uncharacterized protein</fullName>
    </submittedName>
</protein>
<evidence type="ECO:0000313" key="2">
    <source>
        <dbReference type="Proteomes" id="UP000230167"/>
    </source>
</evidence>
<dbReference type="AlphaFoldDB" id="A0A2J0U6W6"/>
<evidence type="ECO:0000313" key="1">
    <source>
        <dbReference type="EMBL" id="PJL24708.1"/>
    </source>
</evidence>